<gene>
    <name evidence="2" type="ORF">NAV_LOCUS4770</name>
</gene>
<dbReference type="Proteomes" id="UP000276991">
    <property type="component" value="Unassembled WGS sequence"/>
</dbReference>
<reference evidence="2 3" key="1">
    <citation type="submission" date="2018-08" db="EMBL/GenBank/DDBJ databases">
        <authorList>
            <person name="Laetsch R D."/>
            <person name="Stevens L."/>
            <person name="Kumar S."/>
            <person name="Blaxter L. M."/>
        </authorList>
    </citation>
    <scope>NUCLEOTIDE SEQUENCE [LARGE SCALE GENOMIC DNA]</scope>
</reference>
<keyword evidence="3" id="KW-1185">Reference proteome</keyword>
<evidence type="ECO:0000256" key="1">
    <source>
        <dbReference type="SAM" id="MobiDB-lite"/>
    </source>
</evidence>
<feature type="region of interest" description="Disordered" evidence="1">
    <location>
        <begin position="1"/>
        <end position="53"/>
    </location>
</feature>
<name>A0A498SCS4_ACAVI</name>
<dbReference type="OrthoDB" id="5830693at2759"/>
<proteinExistence type="predicted"/>
<dbReference type="EMBL" id="UPTC01000754">
    <property type="protein sequence ID" value="VBB29979.1"/>
    <property type="molecule type" value="Genomic_DNA"/>
</dbReference>
<feature type="region of interest" description="Disordered" evidence="1">
    <location>
        <begin position="213"/>
        <end position="232"/>
    </location>
</feature>
<evidence type="ECO:0000313" key="3">
    <source>
        <dbReference type="Proteomes" id="UP000276991"/>
    </source>
</evidence>
<feature type="compositionally biased region" description="Polar residues" evidence="1">
    <location>
        <begin position="26"/>
        <end position="40"/>
    </location>
</feature>
<protein>
    <submittedName>
        <fullName evidence="2">Uncharacterized protein</fullName>
    </submittedName>
</protein>
<organism evidence="2 3">
    <name type="scientific">Acanthocheilonema viteae</name>
    <name type="common">Filarial nematode worm</name>
    <name type="synonym">Dipetalonema viteae</name>
    <dbReference type="NCBI Taxonomy" id="6277"/>
    <lineage>
        <taxon>Eukaryota</taxon>
        <taxon>Metazoa</taxon>
        <taxon>Ecdysozoa</taxon>
        <taxon>Nematoda</taxon>
        <taxon>Chromadorea</taxon>
        <taxon>Rhabditida</taxon>
        <taxon>Spirurina</taxon>
        <taxon>Spiruromorpha</taxon>
        <taxon>Filarioidea</taxon>
        <taxon>Onchocercidae</taxon>
        <taxon>Acanthocheilonema</taxon>
    </lineage>
</organism>
<evidence type="ECO:0000313" key="2">
    <source>
        <dbReference type="EMBL" id="VBB29979.1"/>
    </source>
</evidence>
<feature type="compositionally biased region" description="Basic residues" evidence="1">
    <location>
        <begin position="41"/>
        <end position="50"/>
    </location>
</feature>
<sequence length="232" mass="26058">MSAKRKSANIKISDDEDDVMRVLDDGSQQPRPEMQNQNVTKKTRVSKKQAKNTGVPVGYRVEELPPEVIEQMNRQSMQPPYAIVDPTRRTNTFYHSVMVNYMDHPINIAPVYAAPPPCWCNQLAGDLRAIRELIGAVSNGIHCILQKVHMDQVQNADMMSKLMNTVEVISDTVTHLPLAQLQEYDQYLVDDTAVRAGGANPVDVDPVEPYYVQNDAQIPPDQPPNDDDGNYQ</sequence>
<accession>A0A498SCS4</accession>
<dbReference type="AlphaFoldDB" id="A0A498SCS4"/>